<evidence type="ECO:0000256" key="1">
    <source>
        <dbReference type="ARBA" id="ARBA00001585"/>
    </source>
</evidence>
<name>A0ABX4BVH1_FLAFR</name>
<dbReference type="PRINTS" id="PR00793">
    <property type="entry name" value="PROAMNOPTASE"/>
</dbReference>
<evidence type="ECO:0000256" key="8">
    <source>
        <dbReference type="ARBA" id="ARBA00022670"/>
    </source>
</evidence>
<dbReference type="PANTHER" id="PTHR43722:SF1">
    <property type="entry name" value="PROLINE IMINOPEPTIDASE"/>
    <property type="match status" value="1"/>
</dbReference>
<evidence type="ECO:0000256" key="9">
    <source>
        <dbReference type="ARBA" id="ARBA00022801"/>
    </source>
</evidence>
<dbReference type="NCBIfam" id="TIGR01249">
    <property type="entry name" value="pro_imino_pep_1"/>
    <property type="match status" value="1"/>
</dbReference>
<keyword evidence="9 11" id="KW-0378">Hydrolase</keyword>
<dbReference type="Proteomes" id="UP000198382">
    <property type="component" value="Unassembled WGS sequence"/>
</dbReference>
<comment type="subcellular location">
    <subcellularLocation>
        <location evidence="2 11">Cytoplasm</location>
    </subcellularLocation>
</comment>
<evidence type="ECO:0000256" key="12">
    <source>
        <dbReference type="RuleBase" id="RU003421"/>
    </source>
</evidence>
<comment type="catalytic activity">
    <reaction evidence="1 11 12">
        <text>Release of N-terminal proline from a peptide.</text>
        <dbReference type="EC" id="3.4.11.5"/>
    </reaction>
</comment>
<keyword evidence="15" id="KW-1185">Reference proteome</keyword>
<dbReference type="Gene3D" id="3.40.50.1820">
    <property type="entry name" value="alpha/beta hydrolase"/>
    <property type="match status" value="1"/>
</dbReference>
<accession>A0ABX4BVH1</accession>
<comment type="caution">
    <text evidence="14">The sequence shown here is derived from an EMBL/GenBank/DDBJ whole genome shotgun (WGS) entry which is preliminary data.</text>
</comment>
<keyword evidence="6 11" id="KW-0031">Aminopeptidase</keyword>
<dbReference type="GO" id="GO:0004177">
    <property type="term" value="F:aminopeptidase activity"/>
    <property type="evidence" value="ECO:0007669"/>
    <property type="project" value="UniProtKB-KW"/>
</dbReference>
<dbReference type="InterPro" id="IPR000073">
    <property type="entry name" value="AB_hydrolase_1"/>
</dbReference>
<evidence type="ECO:0000259" key="13">
    <source>
        <dbReference type="Pfam" id="PF00561"/>
    </source>
</evidence>
<comment type="similarity">
    <text evidence="3 11 12">Belongs to the peptidase S33 family.</text>
</comment>
<sequence length="306" mass="35241">MLEINSLLESGYLKVSEIHDIYYEVCGAVDGEPYLFVHGGPGAGFSEQDKRFFDFKKHKVIFFDQRGSSKSKPFGCIKENTTQDLVNDINVLLKHLNIHKINVFGGSWGTTLSLVFAIQNPERVKSLLLRGVFLGDKKSINHYLNGGVENEFPKEWSRFKHNVPIDSAVSISEYYLDQMLNGTVENRFFYCYEWVFYEISIFKKGITEKEIKAIIEEFPFESLAIMEAYYLSNKCFIEENYILNNTYVLDDIPVTIIHGQQDSICPVEYAETFHHKLKRTVLYIEDAGHSDSEPAIEKRIIEVLKG</sequence>
<evidence type="ECO:0000256" key="4">
    <source>
        <dbReference type="ARBA" id="ARBA00012568"/>
    </source>
</evidence>
<dbReference type="SUPFAM" id="SSF53474">
    <property type="entry name" value="alpha/beta-Hydrolases"/>
    <property type="match status" value="1"/>
</dbReference>
<dbReference type="PANTHER" id="PTHR43722">
    <property type="entry name" value="PROLINE IMINOPEPTIDASE"/>
    <property type="match status" value="1"/>
</dbReference>
<evidence type="ECO:0000256" key="5">
    <source>
        <dbReference type="ARBA" id="ARBA00021843"/>
    </source>
</evidence>
<organism evidence="14 15">
    <name type="scientific">Flavobacterium frigidimaris</name>
    <dbReference type="NCBI Taxonomy" id="262320"/>
    <lineage>
        <taxon>Bacteria</taxon>
        <taxon>Pseudomonadati</taxon>
        <taxon>Bacteroidota</taxon>
        <taxon>Flavobacteriia</taxon>
        <taxon>Flavobacteriales</taxon>
        <taxon>Flavobacteriaceae</taxon>
        <taxon>Flavobacterium</taxon>
    </lineage>
</organism>
<proteinExistence type="inferred from homology"/>
<evidence type="ECO:0000256" key="7">
    <source>
        <dbReference type="ARBA" id="ARBA00022490"/>
    </source>
</evidence>
<evidence type="ECO:0000256" key="6">
    <source>
        <dbReference type="ARBA" id="ARBA00022438"/>
    </source>
</evidence>
<evidence type="ECO:0000256" key="2">
    <source>
        <dbReference type="ARBA" id="ARBA00004496"/>
    </source>
</evidence>
<evidence type="ECO:0000313" key="15">
    <source>
        <dbReference type="Proteomes" id="UP000198382"/>
    </source>
</evidence>
<evidence type="ECO:0000313" key="14">
    <source>
        <dbReference type="EMBL" id="OXA81739.1"/>
    </source>
</evidence>
<dbReference type="InterPro" id="IPR029058">
    <property type="entry name" value="AB_hydrolase_fold"/>
</dbReference>
<dbReference type="InterPro" id="IPR002410">
    <property type="entry name" value="Peptidase_S33"/>
</dbReference>
<dbReference type="EC" id="3.4.11.5" evidence="4 11"/>
<keyword evidence="8 11" id="KW-0645">Protease</keyword>
<dbReference type="EMBL" id="MUGV01000006">
    <property type="protein sequence ID" value="OXA81739.1"/>
    <property type="molecule type" value="Genomic_DNA"/>
</dbReference>
<dbReference type="Pfam" id="PF00561">
    <property type="entry name" value="Abhydrolase_1"/>
    <property type="match status" value="1"/>
</dbReference>
<evidence type="ECO:0000256" key="3">
    <source>
        <dbReference type="ARBA" id="ARBA00010088"/>
    </source>
</evidence>
<dbReference type="PIRSF" id="PIRSF006431">
    <property type="entry name" value="Pept_S33"/>
    <property type="match status" value="1"/>
</dbReference>
<evidence type="ECO:0000256" key="10">
    <source>
        <dbReference type="ARBA" id="ARBA00029605"/>
    </source>
</evidence>
<feature type="domain" description="AB hydrolase-1" evidence="13">
    <location>
        <begin position="35"/>
        <end position="291"/>
    </location>
</feature>
<reference evidence="14 15" key="1">
    <citation type="submission" date="2016-11" db="EMBL/GenBank/DDBJ databases">
        <title>Whole genomes of Flavobacteriaceae.</title>
        <authorList>
            <person name="Stine C."/>
            <person name="Li C."/>
            <person name="Tadesse D."/>
        </authorList>
    </citation>
    <scope>NUCLEOTIDE SEQUENCE [LARGE SCALE GENOMIC DNA]</scope>
    <source>
        <strain evidence="14 15">DSM 15937</strain>
    </source>
</reference>
<dbReference type="InterPro" id="IPR005944">
    <property type="entry name" value="Pro_iminopeptidase"/>
</dbReference>
<gene>
    <name evidence="14" type="ORF">B0A65_02750</name>
</gene>
<keyword evidence="7 11" id="KW-0963">Cytoplasm</keyword>
<protein>
    <recommendedName>
        <fullName evidence="5 11">Proline iminopeptidase</fullName>
        <shortName evidence="11">PIP</shortName>
        <ecNumber evidence="4 11">3.4.11.5</ecNumber>
    </recommendedName>
    <alternativeName>
        <fullName evidence="10 11">Prolyl aminopeptidase</fullName>
    </alternativeName>
</protein>
<evidence type="ECO:0000256" key="11">
    <source>
        <dbReference type="PIRNR" id="PIRNR006431"/>
    </source>
</evidence>